<name>A0A9D4HSN3_DREPO</name>
<dbReference type="EMBL" id="JAIWYP010000012">
    <property type="protein sequence ID" value="KAH3729879.1"/>
    <property type="molecule type" value="Genomic_DNA"/>
</dbReference>
<protein>
    <submittedName>
        <fullName evidence="2">Uncharacterized protein</fullName>
    </submittedName>
</protein>
<proteinExistence type="predicted"/>
<evidence type="ECO:0000256" key="1">
    <source>
        <dbReference type="SAM" id="MobiDB-lite"/>
    </source>
</evidence>
<evidence type="ECO:0000313" key="2">
    <source>
        <dbReference type="EMBL" id="KAH3729879.1"/>
    </source>
</evidence>
<accession>A0A9D4HSN3</accession>
<comment type="caution">
    <text evidence="2">The sequence shown here is derived from an EMBL/GenBank/DDBJ whole genome shotgun (WGS) entry which is preliminary data.</text>
</comment>
<reference evidence="2" key="2">
    <citation type="submission" date="2020-11" db="EMBL/GenBank/DDBJ databases">
        <authorList>
            <person name="McCartney M.A."/>
            <person name="Auch B."/>
            <person name="Kono T."/>
            <person name="Mallez S."/>
            <person name="Becker A."/>
            <person name="Gohl D.M."/>
            <person name="Silverstein K.A.T."/>
            <person name="Koren S."/>
            <person name="Bechman K.B."/>
            <person name="Herman A."/>
            <person name="Abrahante J.E."/>
            <person name="Garbe J."/>
        </authorList>
    </citation>
    <scope>NUCLEOTIDE SEQUENCE</scope>
    <source>
        <strain evidence="2">Duluth1</strain>
        <tissue evidence="2">Whole animal</tissue>
    </source>
</reference>
<feature type="region of interest" description="Disordered" evidence="1">
    <location>
        <begin position="1"/>
        <end position="27"/>
    </location>
</feature>
<organism evidence="2 3">
    <name type="scientific">Dreissena polymorpha</name>
    <name type="common">Zebra mussel</name>
    <name type="synonym">Mytilus polymorpha</name>
    <dbReference type="NCBI Taxonomy" id="45954"/>
    <lineage>
        <taxon>Eukaryota</taxon>
        <taxon>Metazoa</taxon>
        <taxon>Spiralia</taxon>
        <taxon>Lophotrochozoa</taxon>
        <taxon>Mollusca</taxon>
        <taxon>Bivalvia</taxon>
        <taxon>Autobranchia</taxon>
        <taxon>Heteroconchia</taxon>
        <taxon>Euheterodonta</taxon>
        <taxon>Imparidentia</taxon>
        <taxon>Neoheterodontei</taxon>
        <taxon>Myida</taxon>
        <taxon>Dreissenoidea</taxon>
        <taxon>Dreissenidae</taxon>
        <taxon>Dreissena</taxon>
    </lineage>
</organism>
<gene>
    <name evidence="2" type="ORF">DPMN_055857</name>
</gene>
<sequence>MDGEEGTDKGVEKDKGLEQASRPGIVTDTNLGVIERVMAAIDSASLSGPPASYVKSADAKVGNQGVRPKVTQPKQEEGWFQGAGEQSENYRTVSLSPMSMKPKPLHYQAETQPMSMEPKPSHYQAATQPKVEKGGQQGY</sequence>
<reference evidence="2" key="1">
    <citation type="journal article" date="2019" name="bioRxiv">
        <title>The Genome of the Zebra Mussel, Dreissena polymorpha: A Resource for Invasive Species Research.</title>
        <authorList>
            <person name="McCartney M.A."/>
            <person name="Auch B."/>
            <person name="Kono T."/>
            <person name="Mallez S."/>
            <person name="Zhang Y."/>
            <person name="Obille A."/>
            <person name="Becker A."/>
            <person name="Abrahante J.E."/>
            <person name="Garbe J."/>
            <person name="Badalamenti J.P."/>
            <person name="Herman A."/>
            <person name="Mangelson H."/>
            <person name="Liachko I."/>
            <person name="Sullivan S."/>
            <person name="Sone E.D."/>
            <person name="Koren S."/>
            <person name="Silverstein K.A.T."/>
            <person name="Beckman K.B."/>
            <person name="Gohl D.M."/>
        </authorList>
    </citation>
    <scope>NUCLEOTIDE SEQUENCE</scope>
    <source>
        <strain evidence="2">Duluth1</strain>
        <tissue evidence="2">Whole animal</tissue>
    </source>
</reference>
<keyword evidence="3" id="KW-1185">Reference proteome</keyword>
<feature type="compositionally biased region" description="Polar residues" evidence="1">
    <location>
        <begin position="84"/>
        <end position="97"/>
    </location>
</feature>
<feature type="region of interest" description="Disordered" evidence="1">
    <location>
        <begin position="45"/>
        <end position="139"/>
    </location>
</feature>
<feature type="compositionally biased region" description="Basic and acidic residues" evidence="1">
    <location>
        <begin position="1"/>
        <end position="17"/>
    </location>
</feature>
<evidence type="ECO:0000313" key="3">
    <source>
        <dbReference type="Proteomes" id="UP000828390"/>
    </source>
</evidence>
<dbReference type="Proteomes" id="UP000828390">
    <property type="component" value="Unassembled WGS sequence"/>
</dbReference>
<dbReference type="AlphaFoldDB" id="A0A9D4HSN3"/>